<sequence>MEETLGAMKEVFGKKVFVLSLGNRKDDSSLTLTGDLPHLEEWKKLLPGPFKCYANMWTLYSQLVVIVLVALITDVTVEFMLRYTSSGKSSTYVGMMVESFGSIGSLAIKICVIITNLGVLIIYFIILGDVLCGNESNDIAHLGILQDWFGINWLTSRAFALLFVALFIMVPLVMLRRVALVFVVICSSMAISALLSGKSQTPRIVPDFSQVTVIYLFTTIPVFVMGSDSMPMSFYSLVIDYQIVVIDYQ</sequence>
<feature type="transmembrane region" description="Helical" evidence="1">
    <location>
        <begin position="148"/>
        <end position="170"/>
    </location>
</feature>
<evidence type="ECO:0000313" key="3">
    <source>
        <dbReference type="Proteomes" id="UP000289340"/>
    </source>
</evidence>
<keyword evidence="1" id="KW-0472">Membrane</keyword>
<gene>
    <name evidence="2" type="ORF">D0Y65_053522</name>
</gene>
<keyword evidence="1" id="KW-1133">Transmembrane helix</keyword>
<keyword evidence="3" id="KW-1185">Reference proteome</keyword>
<feature type="transmembrane region" description="Helical" evidence="1">
    <location>
        <begin position="177"/>
        <end position="196"/>
    </location>
</feature>
<comment type="caution">
    <text evidence="2">The sequence shown here is derived from an EMBL/GenBank/DDBJ whole genome shotgun (WGS) entry which is preliminary data.</text>
</comment>
<dbReference type="PANTHER" id="PTHR22950">
    <property type="entry name" value="AMINO ACID TRANSPORTER"/>
    <property type="match status" value="1"/>
</dbReference>
<protein>
    <submittedName>
        <fullName evidence="2">Amino acid transporter AVT6C</fullName>
    </submittedName>
</protein>
<reference evidence="2 3" key="1">
    <citation type="submission" date="2018-09" db="EMBL/GenBank/DDBJ databases">
        <title>A high-quality reference genome of wild soybean provides a powerful tool to mine soybean genomes.</title>
        <authorList>
            <person name="Xie M."/>
            <person name="Chung C.Y.L."/>
            <person name="Li M.-W."/>
            <person name="Wong F.-L."/>
            <person name="Chan T.-F."/>
            <person name="Lam H.-M."/>
        </authorList>
    </citation>
    <scope>NUCLEOTIDE SEQUENCE [LARGE SCALE GENOMIC DNA]</scope>
    <source>
        <strain evidence="3">cv. W05</strain>
        <tissue evidence="2">Hypocotyl of etiolated seedlings</tissue>
    </source>
</reference>
<dbReference type="EMBL" id="QZWG01000020">
    <property type="protein sequence ID" value="RZB42950.1"/>
    <property type="molecule type" value="Genomic_DNA"/>
</dbReference>
<feature type="transmembrane region" description="Helical" evidence="1">
    <location>
        <begin position="59"/>
        <end position="81"/>
    </location>
</feature>
<accession>A0A445F2H1</accession>
<keyword evidence="1" id="KW-0812">Transmembrane</keyword>
<dbReference type="AlphaFoldDB" id="A0A445F2H1"/>
<organism evidence="2 3">
    <name type="scientific">Glycine soja</name>
    <name type="common">Wild soybean</name>
    <dbReference type="NCBI Taxonomy" id="3848"/>
    <lineage>
        <taxon>Eukaryota</taxon>
        <taxon>Viridiplantae</taxon>
        <taxon>Streptophyta</taxon>
        <taxon>Embryophyta</taxon>
        <taxon>Tracheophyta</taxon>
        <taxon>Spermatophyta</taxon>
        <taxon>Magnoliopsida</taxon>
        <taxon>eudicotyledons</taxon>
        <taxon>Gunneridae</taxon>
        <taxon>Pentapetalae</taxon>
        <taxon>rosids</taxon>
        <taxon>fabids</taxon>
        <taxon>Fabales</taxon>
        <taxon>Fabaceae</taxon>
        <taxon>Papilionoideae</taxon>
        <taxon>50 kb inversion clade</taxon>
        <taxon>NPAAA clade</taxon>
        <taxon>indigoferoid/millettioid clade</taxon>
        <taxon>Phaseoleae</taxon>
        <taxon>Glycine</taxon>
        <taxon>Glycine subgen. Soja</taxon>
    </lineage>
</organism>
<dbReference type="GO" id="GO:0015179">
    <property type="term" value="F:L-amino acid transmembrane transporter activity"/>
    <property type="evidence" value="ECO:0007669"/>
    <property type="project" value="TreeGrafter"/>
</dbReference>
<proteinExistence type="predicted"/>
<dbReference type="Proteomes" id="UP000289340">
    <property type="component" value="Chromosome 20"/>
</dbReference>
<name>A0A445F2H1_GLYSO</name>
<evidence type="ECO:0000256" key="1">
    <source>
        <dbReference type="SAM" id="Phobius"/>
    </source>
</evidence>
<dbReference type="PANTHER" id="PTHR22950:SF289">
    <property type="entry name" value="AMINO ACID TRANSPORTER AVT6C-LIKE"/>
    <property type="match status" value="1"/>
</dbReference>
<dbReference type="GO" id="GO:0016020">
    <property type="term" value="C:membrane"/>
    <property type="evidence" value="ECO:0007669"/>
    <property type="project" value="TreeGrafter"/>
</dbReference>
<feature type="transmembrane region" description="Helical" evidence="1">
    <location>
        <begin position="208"/>
        <end position="226"/>
    </location>
</feature>
<feature type="transmembrane region" description="Helical" evidence="1">
    <location>
        <begin position="102"/>
        <end position="128"/>
    </location>
</feature>
<evidence type="ECO:0000313" key="2">
    <source>
        <dbReference type="EMBL" id="RZB42950.1"/>
    </source>
</evidence>